<evidence type="ECO:0000256" key="4">
    <source>
        <dbReference type="ARBA" id="ARBA00023136"/>
    </source>
</evidence>
<feature type="transmembrane region" description="Helical" evidence="6">
    <location>
        <begin position="119"/>
        <end position="147"/>
    </location>
</feature>
<keyword evidence="2 6" id="KW-0812">Transmembrane</keyword>
<dbReference type="VEuPathDB" id="FungiDB:FOIG_11294"/>
<comment type="similarity">
    <text evidence="5">Belongs to the SAT4 family.</text>
</comment>
<dbReference type="Proteomes" id="UP000219369">
    <property type="component" value="Unassembled WGS sequence"/>
</dbReference>
<name>A0A2H3TTR0_FUSOX</name>
<dbReference type="EMBL" id="FMJY01000008">
    <property type="protein sequence ID" value="SCO89121.1"/>
    <property type="molecule type" value="Genomic_DNA"/>
</dbReference>
<sequence>MGLRDAYYPLVIASLVIDGIAVGLRLWARSIKKAIGYDDIAMMFSLVGFIIFCAMEVQAIRYGIGATTIEPDFDLTKAAMFFTAAQIVYILTTGISKVAVGLVLFRLANGASMKIVRRALAVSMIIMSLWCLVTALIFAFLGTTGLALSGMDVTISWFYALRLKLKIMVMVLLGLGAVSSIAIIVRLKYLIDLSRLSLASGGLATQEAVETTLEGTIYSILEIGLSILAASLTALRPLLKTLTCFRAVSSDNPHRSRAFDSMNTLGNGSYTRGTAYRLDDRNVSDADSQENIIPSGLIDSRKET</sequence>
<evidence type="ECO:0000256" key="2">
    <source>
        <dbReference type="ARBA" id="ARBA00022692"/>
    </source>
</evidence>
<protein>
    <submittedName>
        <fullName evidence="8">Related to integral membrane protein PTH11</fullName>
    </submittedName>
</protein>
<feature type="transmembrane region" description="Helical" evidence="6">
    <location>
        <begin position="80"/>
        <end position="107"/>
    </location>
</feature>
<dbReference type="InterPro" id="IPR052337">
    <property type="entry name" value="SAT4-like"/>
</dbReference>
<dbReference type="InterPro" id="IPR049326">
    <property type="entry name" value="Rhodopsin_dom_fungi"/>
</dbReference>
<dbReference type="PANTHER" id="PTHR33048">
    <property type="entry name" value="PTH11-LIKE INTEGRAL MEMBRANE PROTEIN (AFU_ORTHOLOGUE AFUA_5G11245)"/>
    <property type="match status" value="1"/>
</dbReference>
<dbReference type="VEuPathDB" id="FungiDB:FOZG_16363"/>
<dbReference type="Pfam" id="PF20684">
    <property type="entry name" value="Fung_rhodopsin"/>
    <property type="match status" value="2"/>
</dbReference>
<gene>
    <name evidence="8" type="ORF">FRV6_13249</name>
</gene>
<dbReference type="PANTHER" id="PTHR33048:SF47">
    <property type="entry name" value="INTEGRAL MEMBRANE PROTEIN-RELATED"/>
    <property type="match status" value="1"/>
</dbReference>
<feature type="transmembrane region" description="Helical" evidence="6">
    <location>
        <begin position="6"/>
        <end position="28"/>
    </location>
</feature>
<dbReference type="VEuPathDB" id="FungiDB:FOC4_g10006383"/>
<reference evidence="9" key="1">
    <citation type="submission" date="2016-09" db="EMBL/GenBank/DDBJ databases">
        <authorList>
            <person name="Guldener U."/>
        </authorList>
    </citation>
    <scope>NUCLEOTIDE SEQUENCE [LARGE SCALE GENOMIC DNA]</scope>
    <source>
        <strain evidence="9">V64-1</strain>
    </source>
</reference>
<dbReference type="GO" id="GO:0016020">
    <property type="term" value="C:membrane"/>
    <property type="evidence" value="ECO:0007669"/>
    <property type="project" value="UniProtKB-SubCell"/>
</dbReference>
<proteinExistence type="inferred from homology"/>
<feature type="transmembrane region" description="Helical" evidence="6">
    <location>
        <begin position="167"/>
        <end position="187"/>
    </location>
</feature>
<evidence type="ECO:0000256" key="1">
    <source>
        <dbReference type="ARBA" id="ARBA00004141"/>
    </source>
</evidence>
<dbReference type="VEuPathDB" id="FungiDB:FOC1_g10003008"/>
<evidence type="ECO:0000259" key="7">
    <source>
        <dbReference type="Pfam" id="PF20684"/>
    </source>
</evidence>
<organism evidence="8 9">
    <name type="scientific">Fusarium oxysporum</name>
    <name type="common">Fusarium vascular wilt</name>
    <dbReference type="NCBI Taxonomy" id="5507"/>
    <lineage>
        <taxon>Eukaryota</taxon>
        <taxon>Fungi</taxon>
        <taxon>Dikarya</taxon>
        <taxon>Ascomycota</taxon>
        <taxon>Pezizomycotina</taxon>
        <taxon>Sordariomycetes</taxon>
        <taxon>Hypocreomycetidae</taxon>
        <taxon>Hypocreales</taxon>
        <taxon>Nectriaceae</taxon>
        <taxon>Fusarium</taxon>
        <taxon>Fusarium oxysporum species complex</taxon>
    </lineage>
</organism>
<keyword evidence="4 6" id="KW-0472">Membrane</keyword>
<accession>A0A2H3TTR0</accession>
<evidence type="ECO:0000256" key="6">
    <source>
        <dbReference type="SAM" id="Phobius"/>
    </source>
</evidence>
<dbReference type="AlphaFoldDB" id="A0A2H3TTR0"/>
<feature type="transmembrane region" description="Helical" evidence="6">
    <location>
        <begin position="40"/>
        <end position="60"/>
    </location>
</feature>
<evidence type="ECO:0000313" key="9">
    <source>
        <dbReference type="Proteomes" id="UP000219369"/>
    </source>
</evidence>
<dbReference type="OrthoDB" id="3897607at2759"/>
<feature type="domain" description="Rhodopsin" evidence="7">
    <location>
        <begin position="157"/>
        <end position="240"/>
    </location>
</feature>
<evidence type="ECO:0000256" key="5">
    <source>
        <dbReference type="ARBA" id="ARBA00038359"/>
    </source>
</evidence>
<feature type="domain" description="Rhodopsin" evidence="7">
    <location>
        <begin position="24"/>
        <end position="138"/>
    </location>
</feature>
<comment type="subcellular location">
    <subcellularLocation>
        <location evidence="1">Membrane</location>
        <topology evidence="1">Multi-pass membrane protein</topology>
    </subcellularLocation>
</comment>
<evidence type="ECO:0000256" key="3">
    <source>
        <dbReference type="ARBA" id="ARBA00022989"/>
    </source>
</evidence>
<evidence type="ECO:0000313" key="8">
    <source>
        <dbReference type="EMBL" id="SCO89121.1"/>
    </source>
</evidence>
<keyword evidence="3 6" id="KW-1133">Transmembrane helix</keyword>